<reference evidence="1 2" key="1">
    <citation type="journal article" date="2017" name="Gigascience">
        <title>Draft genome of the honey bee ectoparasitic mite, Tropilaelaps mercedesae, is shaped by the parasitic life history.</title>
        <authorList>
            <person name="Dong X."/>
            <person name="Armstrong S.D."/>
            <person name="Xia D."/>
            <person name="Makepeace B.L."/>
            <person name="Darby A.C."/>
            <person name="Kadowaki T."/>
        </authorList>
    </citation>
    <scope>NUCLEOTIDE SEQUENCE [LARGE SCALE GENOMIC DNA]</scope>
    <source>
        <strain evidence="1">Wuxi-XJTLU</strain>
    </source>
</reference>
<accession>A0A1V9XJG6</accession>
<dbReference type="AlphaFoldDB" id="A0A1V9XJG6"/>
<evidence type="ECO:0000313" key="2">
    <source>
        <dbReference type="Proteomes" id="UP000192247"/>
    </source>
</evidence>
<dbReference type="EMBL" id="MNPL01009540">
    <property type="protein sequence ID" value="OQR73657.1"/>
    <property type="molecule type" value="Genomic_DNA"/>
</dbReference>
<dbReference type="InParanoid" id="A0A1V9XJG6"/>
<protein>
    <submittedName>
        <fullName evidence="1">Uncharacterized protein</fullName>
    </submittedName>
</protein>
<sequence>MIKVPISSSFFNRLQKHCRFFVSDIRWYVGASRTCKFGLFLL</sequence>
<organism evidence="1 2">
    <name type="scientific">Tropilaelaps mercedesae</name>
    <dbReference type="NCBI Taxonomy" id="418985"/>
    <lineage>
        <taxon>Eukaryota</taxon>
        <taxon>Metazoa</taxon>
        <taxon>Ecdysozoa</taxon>
        <taxon>Arthropoda</taxon>
        <taxon>Chelicerata</taxon>
        <taxon>Arachnida</taxon>
        <taxon>Acari</taxon>
        <taxon>Parasitiformes</taxon>
        <taxon>Mesostigmata</taxon>
        <taxon>Gamasina</taxon>
        <taxon>Dermanyssoidea</taxon>
        <taxon>Laelapidae</taxon>
        <taxon>Tropilaelaps</taxon>
    </lineage>
</organism>
<name>A0A1V9XJG6_9ACAR</name>
<keyword evidence="2" id="KW-1185">Reference proteome</keyword>
<gene>
    <name evidence="1" type="ORF">BIW11_09602</name>
</gene>
<evidence type="ECO:0000313" key="1">
    <source>
        <dbReference type="EMBL" id="OQR73657.1"/>
    </source>
</evidence>
<dbReference type="Proteomes" id="UP000192247">
    <property type="component" value="Unassembled WGS sequence"/>
</dbReference>
<comment type="caution">
    <text evidence="1">The sequence shown here is derived from an EMBL/GenBank/DDBJ whole genome shotgun (WGS) entry which is preliminary data.</text>
</comment>
<proteinExistence type="predicted"/>